<accession>A0A1J5PX78</accession>
<dbReference type="AlphaFoldDB" id="A0A1J5PX78"/>
<name>A0A1J5PX78_9ZZZZ</name>
<organism evidence="1">
    <name type="scientific">mine drainage metagenome</name>
    <dbReference type="NCBI Taxonomy" id="410659"/>
    <lineage>
        <taxon>unclassified sequences</taxon>
        <taxon>metagenomes</taxon>
        <taxon>ecological metagenomes</taxon>
    </lineage>
</organism>
<sequence length="255" mass="27180">MPRHAAQKTVQLVTRNETAGRVIRVGHENQFGLRRDGGQHGVEIVPVVAIGDDLMPGADALHRLGVDDEAVTRIHAGIGVGEQGAGGHFQHVAGAMPEGDPASGNAQFLRQCLLERETVVVRITRAVCQCGADRLARLGRHAKRIFIRCELDDAVRLQTKLARHLGDRLAADIGRDRLHIAGSPAGLLCVLLHGNVFQGEGGQYSSVFAGRLVDGIGTQALVHGAGRAQCTQRGCHLRLVLMALDVDIEGILPVA</sequence>
<evidence type="ECO:0000313" key="1">
    <source>
        <dbReference type="EMBL" id="OIQ68221.1"/>
    </source>
</evidence>
<dbReference type="EMBL" id="MLJW01005442">
    <property type="protein sequence ID" value="OIQ68221.1"/>
    <property type="molecule type" value="Genomic_DNA"/>
</dbReference>
<proteinExistence type="predicted"/>
<protein>
    <submittedName>
        <fullName evidence="1">Uncharacterized protein</fullName>
    </submittedName>
</protein>
<gene>
    <name evidence="1" type="ORF">GALL_501910</name>
</gene>
<comment type="caution">
    <text evidence="1">The sequence shown here is derived from an EMBL/GenBank/DDBJ whole genome shotgun (WGS) entry which is preliminary data.</text>
</comment>
<reference evidence="1" key="1">
    <citation type="submission" date="2016-10" db="EMBL/GenBank/DDBJ databases">
        <title>Sequence of Gallionella enrichment culture.</title>
        <authorList>
            <person name="Poehlein A."/>
            <person name="Muehling M."/>
            <person name="Daniel R."/>
        </authorList>
    </citation>
    <scope>NUCLEOTIDE SEQUENCE</scope>
</reference>